<sequence length="269" mass="29302">MRISVRHELRFSAGEGTSHAVQHLLATPRDTPAQKVVEWTISMPGMDGAAVFDDAFGNVAHMVSQSQNDEALFIAISGIVDTKDCNGVLGKLETDPNIALFKRTTAQTRPNGHLINRLKAQQKAGSSRVDMFHWLMKVLHDANAPDEGEDDDTPEIAAEDHAHVFVAALRGMDVPARFVTGYVLSDVSAPTRLHCWAEAWDDGLGWIGFDPSVNLCPTPNYVRLAAGLDADTTALVRLVPNVPRAADDAIRVSQDMMANQQQQQQAISI</sequence>
<comment type="caution">
    <text evidence="2">The sequence shown here is derived from an EMBL/GenBank/DDBJ whole genome shotgun (WGS) entry which is preliminary data.</text>
</comment>
<dbReference type="PANTHER" id="PTHR33490">
    <property type="entry name" value="BLR5614 PROTEIN-RELATED"/>
    <property type="match status" value="1"/>
</dbReference>
<keyword evidence="3" id="KW-1185">Reference proteome</keyword>
<reference evidence="2 3" key="1">
    <citation type="journal article" date="2014" name="Int. J. Syst. Evol. Microbiol.">
        <title>Complete genome sequence of Corynebacterium casei LMG S-19264T (=DSM 44701T), isolated from a smear-ripened cheese.</title>
        <authorList>
            <consortium name="US DOE Joint Genome Institute (JGI-PGF)"/>
            <person name="Walter F."/>
            <person name="Albersmeier A."/>
            <person name="Kalinowski J."/>
            <person name="Ruckert C."/>
        </authorList>
    </citation>
    <scope>NUCLEOTIDE SEQUENCE [LARGE SCALE GENOMIC DNA]</scope>
    <source>
        <strain evidence="2 3">CGMCC 1.15896</strain>
    </source>
</reference>
<dbReference type="Pfam" id="PF01841">
    <property type="entry name" value="Transglut_core"/>
    <property type="match status" value="1"/>
</dbReference>
<dbReference type="AlphaFoldDB" id="A0A916RJY5"/>
<feature type="domain" description="Transglutaminase-like" evidence="1">
    <location>
        <begin position="152"/>
        <end position="213"/>
    </location>
</feature>
<dbReference type="EMBL" id="BMKB01000004">
    <property type="protein sequence ID" value="GGA56726.1"/>
    <property type="molecule type" value="Genomic_DNA"/>
</dbReference>
<evidence type="ECO:0000259" key="1">
    <source>
        <dbReference type="SMART" id="SM00460"/>
    </source>
</evidence>
<accession>A0A916RJY5</accession>
<protein>
    <submittedName>
        <fullName evidence="2">Transglutaminase</fullName>
    </submittedName>
</protein>
<name>A0A916RJY5_9HYPH</name>
<evidence type="ECO:0000313" key="3">
    <source>
        <dbReference type="Proteomes" id="UP000596977"/>
    </source>
</evidence>
<organism evidence="2 3">
    <name type="scientific">Pelagibacterium lentulum</name>
    <dbReference type="NCBI Taxonomy" id="2029865"/>
    <lineage>
        <taxon>Bacteria</taxon>
        <taxon>Pseudomonadati</taxon>
        <taxon>Pseudomonadota</taxon>
        <taxon>Alphaproteobacteria</taxon>
        <taxon>Hyphomicrobiales</taxon>
        <taxon>Devosiaceae</taxon>
        <taxon>Pelagibacterium</taxon>
    </lineage>
</organism>
<dbReference type="InterPro" id="IPR038765">
    <property type="entry name" value="Papain-like_cys_pep_sf"/>
</dbReference>
<dbReference type="SMART" id="SM00460">
    <property type="entry name" value="TGc"/>
    <property type="match status" value="1"/>
</dbReference>
<evidence type="ECO:0000313" key="2">
    <source>
        <dbReference type="EMBL" id="GGA56726.1"/>
    </source>
</evidence>
<gene>
    <name evidence="2" type="ORF">GCM10011499_28620</name>
</gene>
<dbReference type="Gene3D" id="3.10.620.30">
    <property type="match status" value="1"/>
</dbReference>
<dbReference type="InterPro" id="IPR013589">
    <property type="entry name" value="Bac_transglu_N"/>
</dbReference>
<dbReference type="RefSeq" id="WP_164734947.1">
    <property type="nucleotide sequence ID" value="NZ_BMKB01000004.1"/>
</dbReference>
<dbReference type="Pfam" id="PF08379">
    <property type="entry name" value="Bact_transglu_N"/>
    <property type="match status" value="1"/>
</dbReference>
<dbReference type="Proteomes" id="UP000596977">
    <property type="component" value="Unassembled WGS sequence"/>
</dbReference>
<dbReference type="InterPro" id="IPR002931">
    <property type="entry name" value="Transglutaminase-like"/>
</dbReference>
<dbReference type="SUPFAM" id="SSF54001">
    <property type="entry name" value="Cysteine proteinases"/>
    <property type="match status" value="1"/>
</dbReference>
<dbReference type="PANTHER" id="PTHR33490:SF6">
    <property type="entry name" value="SLL1049 PROTEIN"/>
    <property type="match status" value="1"/>
</dbReference>
<proteinExistence type="predicted"/>